<dbReference type="PANTHER" id="PTHR38686:SF1">
    <property type="entry name" value="APOLIPOPROTEIN N-ACYLTRANSFERASE"/>
    <property type="match status" value="1"/>
</dbReference>
<feature type="transmembrane region" description="Helical" evidence="1">
    <location>
        <begin position="106"/>
        <end position="126"/>
    </location>
</feature>
<feature type="transmembrane region" description="Helical" evidence="1">
    <location>
        <begin position="37"/>
        <end position="58"/>
    </location>
</feature>
<feature type="transmembrane region" description="Helical" evidence="1">
    <location>
        <begin position="146"/>
        <end position="168"/>
    </location>
</feature>
<dbReference type="InterPro" id="IPR045378">
    <property type="entry name" value="LNT_N"/>
</dbReference>
<dbReference type="EMBL" id="UINC01065858">
    <property type="protein sequence ID" value="SVB95952.1"/>
    <property type="molecule type" value="Genomic_DNA"/>
</dbReference>
<feature type="transmembrane region" description="Helical" evidence="1">
    <location>
        <begin position="78"/>
        <end position="99"/>
    </location>
</feature>
<proteinExistence type="predicted"/>
<sequence>VSGILLAFSFPRFGHPILAWVSLVPLLMAVTRSQSVLAAFWLGLTMGVTHFALTVYWIPQVMTEYGGLSDVTAWLVHFLLVAYLALFPALFAVGIGFALRRFGVVGLYAAPAIWVTTELGRIHLFTGFPWELLGYSQTPVLAVAQLASVVGVLGLSALVVLANVTIVFAPLVTVSRRWRAVGFTTAIIGGTVIFGAWRLHSDSLLEHGTPLRVAALQGNIAQHDKWNPTSSDRILSTYI</sequence>
<keyword evidence="1" id="KW-0812">Transmembrane</keyword>
<dbReference type="GO" id="GO:0016020">
    <property type="term" value="C:membrane"/>
    <property type="evidence" value="ECO:0007669"/>
    <property type="project" value="InterPro"/>
</dbReference>
<name>A0A382I9G4_9ZZZZ</name>
<evidence type="ECO:0000256" key="1">
    <source>
        <dbReference type="SAM" id="Phobius"/>
    </source>
</evidence>
<keyword evidence="1" id="KW-0472">Membrane</keyword>
<evidence type="ECO:0000259" key="2">
    <source>
        <dbReference type="Pfam" id="PF20154"/>
    </source>
</evidence>
<organism evidence="3">
    <name type="scientific">marine metagenome</name>
    <dbReference type="NCBI Taxonomy" id="408172"/>
    <lineage>
        <taxon>unclassified sequences</taxon>
        <taxon>metagenomes</taxon>
        <taxon>ecological metagenomes</taxon>
    </lineage>
</organism>
<feature type="transmembrane region" description="Helical" evidence="1">
    <location>
        <begin position="180"/>
        <end position="199"/>
    </location>
</feature>
<gene>
    <name evidence="3" type="ORF">METZ01_LOCUS248806</name>
</gene>
<dbReference type="GO" id="GO:0016410">
    <property type="term" value="F:N-acyltransferase activity"/>
    <property type="evidence" value="ECO:0007669"/>
    <property type="project" value="InterPro"/>
</dbReference>
<evidence type="ECO:0000313" key="3">
    <source>
        <dbReference type="EMBL" id="SVB95952.1"/>
    </source>
</evidence>
<protein>
    <recommendedName>
        <fullName evidence="2">Apolipoprotein N-acyltransferase N-terminal domain-containing protein</fullName>
    </recommendedName>
</protein>
<reference evidence="3" key="1">
    <citation type="submission" date="2018-05" db="EMBL/GenBank/DDBJ databases">
        <authorList>
            <person name="Lanie J.A."/>
            <person name="Ng W.-L."/>
            <person name="Kazmierczak K.M."/>
            <person name="Andrzejewski T.M."/>
            <person name="Davidsen T.M."/>
            <person name="Wayne K.J."/>
            <person name="Tettelin H."/>
            <person name="Glass J.I."/>
            <person name="Rusch D."/>
            <person name="Podicherti R."/>
            <person name="Tsui H.-C.T."/>
            <person name="Winkler M.E."/>
        </authorList>
    </citation>
    <scope>NUCLEOTIDE SEQUENCE</scope>
</reference>
<dbReference type="GO" id="GO:0042158">
    <property type="term" value="P:lipoprotein biosynthetic process"/>
    <property type="evidence" value="ECO:0007669"/>
    <property type="project" value="InterPro"/>
</dbReference>
<feature type="non-terminal residue" evidence="3">
    <location>
        <position position="239"/>
    </location>
</feature>
<accession>A0A382I9G4</accession>
<dbReference type="AlphaFoldDB" id="A0A382I9G4"/>
<dbReference type="PANTHER" id="PTHR38686">
    <property type="entry name" value="APOLIPOPROTEIN N-ACYLTRANSFERASE"/>
    <property type="match status" value="1"/>
</dbReference>
<dbReference type="InterPro" id="IPR004563">
    <property type="entry name" value="Apolipo_AcylTrfase"/>
</dbReference>
<dbReference type="Pfam" id="PF20154">
    <property type="entry name" value="LNT_N"/>
    <property type="match status" value="1"/>
</dbReference>
<keyword evidence="1" id="KW-1133">Transmembrane helix</keyword>
<feature type="non-terminal residue" evidence="3">
    <location>
        <position position="1"/>
    </location>
</feature>
<feature type="domain" description="Apolipoprotein N-acyltransferase N-terminal" evidence="2">
    <location>
        <begin position="2"/>
        <end position="164"/>
    </location>
</feature>
<feature type="transmembrane region" description="Helical" evidence="1">
    <location>
        <begin position="13"/>
        <end position="30"/>
    </location>
</feature>